<dbReference type="EMBL" id="LNIX01000005">
    <property type="protein sequence ID" value="OXA54289.1"/>
    <property type="molecule type" value="Genomic_DNA"/>
</dbReference>
<gene>
    <name evidence="1" type="ORF">Fcan01_10632</name>
</gene>
<keyword evidence="2" id="KW-1185">Reference proteome</keyword>
<evidence type="ECO:0000313" key="1">
    <source>
        <dbReference type="EMBL" id="OXA54289.1"/>
    </source>
</evidence>
<evidence type="ECO:0000313" key="2">
    <source>
        <dbReference type="Proteomes" id="UP000198287"/>
    </source>
</evidence>
<dbReference type="AlphaFoldDB" id="A0A226EA08"/>
<reference evidence="1 2" key="1">
    <citation type="submission" date="2015-12" db="EMBL/GenBank/DDBJ databases">
        <title>The genome of Folsomia candida.</title>
        <authorList>
            <person name="Faddeeva A."/>
            <person name="Derks M.F."/>
            <person name="Anvar Y."/>
            <person name="Smit S."/>
            <person name="Van Straalen N."/>
            <person name="Roelofs D."/>
        </authorList>
    </citation>
    <scope>NUCLEOTIDE SEQUENCE [LARGE SCALE GENOMIC DNA]</scope>
    <source>
        <strain evidence="1 2">VU population</strain>
        <tissue evidence="1">Whole body</tissue>
    </source>
</reference>
<comment type="caution">
    <text evidence="1">The sequence shown here is derived from an EMBL/GenBank/DDBJ whole genome shotgun (WGS) entry which is preliminary data.</text>
</comment>
<sequence length="600" mass="69861">MQSLEDPQLQIVLDDLREFIITKSAQFYVYVTKSGNYTTDTDDWIDFILAKVTEVFGIVRKAEMFEIMDILCQNPYDARALLAYMHEGQLQRYEIFMQNRTQIEPISELTFDWAMSEVSMTVSSKVWFPAYLILPEPYTIFNPDDIPAILAPRLERYDLTADDVSYEIRYLVAKFLNILLIQPVAGRSITDIIEQDIIKAYTFIIEHPINEKIFSNFFDRLIALNINEGTLLDTMIDNVIKDFQDEPDPLEIIELHDFLKLVIMIEASPEVTDVMRAFCHDMYVFTAIMSTIENLSIEERSSLLARAISASNEPDYDADTAVAILDEFEATRDEKSNLEGTSEGLGTLTSIVIKQVEKYLGTGVDSLNPEFVDWLDRILTRYLHIDEIQSHEDTQPVLDDLREFIIAKSEQFYVYVNKSDTYTTDTDDWIDFILAKVTKIFGIVRKQEMFEIMDILCQNPYDARALLAYAYQAQLQRLETFKQSRPQIEPILKLTFDWVMNEILVSLNYWGPAYTNFFLTEEISEMSVEEFMETIDKPLQLHGYSVYELNPRFREILSEMFYRFNGETDEEIFDQDLPTLRIYLETGKCVKTFCKNFCPG</sequence>
<name>A0A226EA08_FOLCA</name>
<protein>
    <submittedName>
        <fullName evidence="1">Uncharacterized protein</fullName>
    </submittedName>
</protein>
<accession>A0A226EA08</accession>
<organism evidence="1 2">
    <name type="scientific">Folsomia candida</name>
    <name type="common">Springtail</name>
    <dbReference type="NCBI Taxonomy" id="158441"/>
    <lineage>
        <taxon>Eukaryota</taxon>
        <taxon>Metazoa</taxon>
        <taxon>Ecdysozoa</taxon>
        <taxon>Arthropoda</taxon>
        <taxon>Hexapoda</taxon>
        <taxon>Collembola</taxon>
        <taxon>Entomobryomorpha</taxon>
        <taxon>Isotomoidea</taxon>
        <taxon>Isotomidae</taxon>
        <taxon>Proisotominae</taxon>
        <taxon>Folsomia</taxon>
    </lineage>
</organism>
<proteinExistence type="predicted"/>
<dbReference type="Proteomes" id="UP000198287">
    <property type="component" value="Unassembled WGS sequence"/>
</dbReference>